<dbReference type="Pfam" id="PF00482">
    <property type="entry name" value="T2SSF"/>
    <property type="match status" value="1"/>
</dbReference>
<gene>
    <name evidence="8" type="ORF">SAMN02745673_04319</name>
</gene>
<evidence type="ECO:0000313" key="9">
    <source>
        <dbReference type="Proteomes" id="UP000190637"/>
    </source>
</evidence>
<evidence type="ECO:0000256" key="4">
    <source>
        <dbReference type="ARBA" id="ARBA00022989"/>
    </source>
</evidence>
<feature type="transmembrane region" description="Helical" evidence="6">
    <location>
        <begin position="216"/>
        <end position="245"/>
    </location>
</feature>
<evidence type="ECO:0000256" key="1">
    <source>
        <dbReference type="ARBA" id="ARBA00004651"/>
    </source>
</evidence>
<comment type="subcellular location">
    <subcellularLocation>
        <location evidence="1">Cell membrane</location>
        <topology evidence="1">Multi-pass membrane protein</topology>
    </subcellularLocation>
</comment>
<evidence type="ECO:0000256" key="3">
    <source>
        <dbReference type="ARBA" id="ARBA00022692"/>
    </source>
</evidence>
<evidence type="ECO:0000256" key="2">
    <source>
        <dbReference type="ARBA" id="ARBA00022475"/>
    </source>
</evidence>
<name>A0A1T4T333_9ACTN</name>
<dbReference type="RefSeq" id="WP_078763564.1">
    <property type="nucleotide sequence ID" value="NZ_FUWS01000013.1"/>
</dbReference>
<dbReference type="AlphaFoldDB" id="A0A1T4T333"/>
<dbReference type="EMBL" id="FUWS01000013">
    <property type="protein sequence ID" value="SKA34568.1"/>
    <property type="molecule type" value="Genomic_DNA"/>
</dbReference>
<keyword evidence="5 6" id="KW-0472">Membrane</keyword>
<dbReference type="Proteomes" id="UP000190637">
    <property type="component" value="Unassembled WGS sequence"/>
</dbReference>
<dbReference type="OrthoDB" id="3267562at2"/>
<dbReference type="GO" id="GO:0005886">
    <property type="term" value="C:plasma membrane"/>
    <property type="evidence" value="ECO:0007669"/>
    <property type="project" value="UniProtKB-SubCell"/>
</dbReference>
<dbReference type="PANTHER" id="PTHR35007:SF3">
    <property type="entry name" value="POSSIBLE CONSERVED ALANINE RICH MEMBRANE PROTEIN"/>
    <property type="match status" value="1"/>
</dbReference>
<evidence type="ECO:0000256" key="6">
    <source>
        <dbReference type="SAM" id="Phobius"/>
    </source>
</evidence>
<evidence type="ECO:0000259" key="7">
    <source>
        <dbReference type="Pfam" id="PF00482"/>
    </source>
</evidence>
<evidence type="ECO:0000313" key="8">
    <source>
        <dbReference type="EMBL" id="SKA34568.1"/>
    </source>
</evidence>
<dbReference type="InterPro" id="IPR042094">
    <property type="entry name" value="T2SS_GspF_sf"/>
</dbReference>
<dbReference type="InterPro" id="IPR018076">
    <property type="entry name" value="T2SS_GspF_dom"/>
</dbReference>
<protein>
    <submittedName>
        <fullName evidence="8">Flp pilus assembly protein TadB</fullName>
    </submittedName>
</protein>
<dbReference type="Gene3D" id="1.20.81.30">
    <property type="entry name" value="Type II secretion system (T2SS), domain F"/>
    <property type="match status" value="1"/>
</dbReference>
<feature type="transmembrane region" description="Helical" evidence="6">
    <location>
        <begin position="59"/>
        <end position="92"/>
    </location>
</feature>
<evidence type="ECO:0000256" key="5">
    <source>
        <dbReference type="ARBA" id="ARBA00023136"/>
    </source>
</evidence>
<keyword evidence="4 6" id="KW-1133">Transmembrane helix</keyword>
<reference evidence="8 9" key="1">
    <citation type="submission" date="2017-02" db="EMBL/GenBank/DDBJ databases">
        <authorList>
            <person name="Peterson S.W."/>
        </authorList>
    </citation>
    <scope>NUCLEOTIDE SEQUENCE [LARGE SCALE GENOMIC DNA]</scope>
    <source>
        <strain evidence="8 9">DSM 45154</strain>
    </source>
</reference>
<accession>A0A1T4T333</accession>
<keyword evidence="3 6" id="KW-0812">Transmembrane</keyword>
<feature type="domain" description="Type II secretion system protein GspF" evidence="7">
    <location>
        <begin position="115"/>
        <end position="237"/>
    </location>
</feature>
<organism evidence="8 9">
    <name type="scientific">Marinactinospora thermotolerans DSM 45154</name>
    <dbReference type="NCBI Taxonomy" id="1122192"/>
    <lineage>
        <taxon>Bacteria</taxon>
        <taxon>Bacillati</taxon>
        <taxon>Actinomycetota</taxon>
        <taxon>Actinomycetes</taxon>
        <taxon>Streptosporangiales</taxon>
        <taxon>Nocardiopsidaceae</taxon>
        <taxon>Marinactinospora</taxon>
    </lineage>
</organism>
<dbReference type="STRING" id="1122192.SAMN02745673_04319"/>
<proteinExistence type="predicted"/>
<dbReference type="PANTHER" id="PTHR35007">
    <property type="entry name" value="INTEGRAL MEMBRANE PROTEIN-RELATED"/>
    <property type="match status" value="1"/>
</dbReference>
<sequence>MTVWELLFAVCPTTAAVLLWGGRSQSDRRLAALSPAPPRPSRHGGGASPWRPGLVVRALLASLPAVTLVLTVGFAWGIPIGAVAAVVVWWRLGRGDPAGIRRRDTCAVSAFPVIVDLLAAVLRAGVTTPEALDAAATAATGSLRDDLRAVAERLRLGADPVAAWHGIDAPAEFSALGRTLARAARTGAPVADMLERLSLECRHAARSRVITLCQRVGVLSVLPLGLCFLPAFVLIGVVPLVAGLIPTMVIP</sequence>
<keyword evidence="9" id="KW-1185">Reference proteome</keyword>
<keyword evidence="2" id="KW-1003">Cell membrane</keyword>